<dbReference type="InterPro" id="IPR029149">
    <property type="entry name" value="Creatin/AminoP/Spt16_N"/>
</dbReference>
<evidence type="ECO:0000313" key="5">
    <source>
        <dbReference type="Proteomes" id="UP000568877"/>
    </source>
</evidence>
<proteinExistence type="predicted"/>
<feature type="domain" description="Creatinase N-terminal" evidence="1">
    <location>
        <begin position="4"/>
        <end position="34"/>
    </location>
</feature>
<reference evidence="4 5" key="1">
    <citation type="journal article" date="2020" name="Front. Microbiol.">
        <title>Single-cell genomics of novel Actinobacteria with the Wood-Ljungdahl pathway discovered in a serpentinizing system.</title>
        <authorList>
            <person name="Merino N."/>
            <person name="Kawai M."/>
            <person name="Boyd E.S."/>
            <person name="Colman D.R."/>
            <person name="McGlynn S.E."/>
            <person name="Nealson K.H."/>
            <person name="Kurokawa K."/>
            <person name="Hongoh Y."/>
        </authorList>
    </citation>
    <scope>NUCLEOTIDE SEQUENCE [LARGE SCALE GENOMIC DNA]</scope>
    <source>
        <strain evidence="4 5">S42</strain>
    </source>
</reference>
<dbReference type="SUPFAM" id="SSF53092">
    <property type="entry name" value="Creatinase/prolidase N-terminal domain"/>
    <property type="match status" value="1"/>
</dbReference>
<dbReference type="EMBL" id="BLSA01000497">
    <property type="protein sequence ID" value="GFP33470.1"/>
    <property type="molecule type" value="Genomic_DNA"/>
</dbReference>
<sequence length="35" mass="4130">MKNRLERAKEEIEKKGFEAILISQEVNVRYLSGFC</sequence>
<dbReference type="Proteomes" id="UP000568877">
    <property type="component" value="Unassembled WGS sequence"/>
</dbReference>
<accession>A0A6V8PT85</accession>
<protein>
    <recommendedName>
        <fullName evidence="1">Creatinase N-terminal domain-containing protein</fullName>
    </recommendedName>
</protein>
<dbReference type="EMBL" id="BLSA01001031">
    <property type="protein sequence ID" value="GFP34206.1"/>
    <property type="molecule type" value="Genomic_DNA"/>
</dbReference>
<dbReference type="Pfam" id="PF01321">
    <property type="entry name" value="Creatinase_N"/>
    <property type="match status" value="1"/>
</dbReference>
<evidence type="ECO:0000259" key="1">
    <source>
        <dbReference type="Pfam" id="PF01321"/>
    </source>
</evidence>
<comment type="caution">
    <text evidence="4">The sequence shown here is derived from an EMBL/GenBank/DDBJ whole genome shotgun (WGS) entry which is preliminary data.</text>
</comment>
<name>A0A6V8PT85_9ACTN</name>
<evidence type="ECO:0000313" key="2">
    <source>
        <dbReference type="EMBL" id="GFP33470.1"/>
    </source>
</evidence>
<gene>
    <name evidence="2" type="ORF">HKBW3S42_01806</name>
    <name evidence="3" type="ORF">HKBW3S42_02545</name>
    <name evidence="4" type="ORF">HKBW3S42_02546</name>
</gene>
<evidence type="ECO:0000313" key="4">
    <source>
        <dbReference type="EMBL" id="GFP34206.1"/>
    </source>
</evidence>
<evidence type="ECO:0000313" key="3">
    <source>
        <dbReference type="EMBL" id="GFP34205.1"/>
    </source>
</evidence>
<dbReference type="EMBL" id="BLSA01001030">
    <property type="protein sequence ID" value="GFP34205.1"/>
    <property type="molecule type" value="Genomic_DNA"/>
</dbReference>
<dbReference type="InterPro" id="IPR000587">
    <property type="entry name" value="Creatinase_N"/>
</dbReference>
<dbReference type="Gene3D" id="3.40.350.10">
    <property type="entry name" value="Creatinase/prolidase N-terminal domain"/>
    <property type="match status" value="1"/>
</dbReference>
<organism evidence="4 5">
    <name type="scientific">Candidatus Hakubella thermalkaliphila</name>
    <dbReference type="NCBI Taxonomy" id="2754717"/>
    <lineage>
        <taxon>Bacteria</taxon>
        <taxon>Bacillati</taxon>
        <taxon>Actinomycetota</taxon>
        <taxon>Actinomycetota incertae sedis</taxon>
        <taxon>Candidatus Hakubellales</taxon>
        <taxon>Candidatus Hakubellaceae</taxon>
        <taxon>Candidatus Hakubella</taxon>
    </lineage>
</organism>
<feature type="non-terminal residue" evidence="4">
    <location>
        <position position="35"/>
    </location>
</feature>
<dbReference type="AlphaFoldDB" id="A0A6V8PT85"/>